<protein>
    <recommendedName>
        <fullName evidence="4">C-type lectin domain-containing protein</fullName>
    </recommendedName>
</protein>
<evidence type="ECO:0000256" key="3">
    <source>
        <dbReference type="SAM" id="Phobius"/>
    </source>
</evidence>
<dbReference type="SUPFAM" id="SSF56436">
    <property type="entry name" value="C-type lectin-like"/>
    <property type="match status" value="1"/>
</dbReference>
<reference evidence="5" key="2">
    <citation type="submission" date="2025-08" db="UniProtKB">
        <authorList>
            <consortium name="Ensembl"/>
        </authorList>
    </citation>
    <scope>IDENTIFICATION</scope>
</reference>
<dbReference type="PROSITE" id="PS50041">
    <property type="entry name" value="C_TYPE_LECTIN_2"/>
    <property type="match status" value="1"/>
</dbReference>
<keyword evidence="6" id="KW-1185">Reference proteome</keyword>
<evidence type="ECO:0000313" key="6">
    <source>
        <dbReference type="Proteomes" id="UP000472263"/>
    </source>
</evidence>
<dbReference type="Gene3D" id="3.10.100.10">
    <property type="entry name" value="Mannose-Binding Protein A, subunit A"/>
    <property type="match status" value="1"/>
</dbReference>
<keyword evidence="3" id="KW-0812">Transmembrane</keyword>
<dbReference type="Proteomes" id="UP000472263">
    <property type="component" value="Chromosome 1"/>
</dbReference>
<dbReference type="FunCoup" id="A0A668AFL7">
    <property type="interactions" value="320"/>
</dbReference>
<reference evidence="5" key="3">
    <citation type="submission" date="2025-09" db="UniProtKB">
        <authorList>
            <consortium name="Ensembl"/>
        </authorList>
    </citation>
    <scope>IDENTIFICATION</scope>
</reference>
<dbReference type="InterPro" id="IPR016186">
    <property type="entry name" value="C-type_lectin-like/link_sf"/>
</dbReference>
<dbReference type="InParanoid" id="A0A668AFL7"/>
<proteinExistence type="predicted"/>
<keyword evidence="2" id="KW-1015">Disulfide bond</keyword>
<reference evidence="5" key="1">
    <citation type="submission" date="2019-06" db="EMBL/GenBank/DDBJ databases">
        <authorList>
            <consortium name="Wellcome Sanger Institute Data Sharing"/>
        </authorList>
    </citation>
    <scope>NUCLEOTIDE SEQUENCE [LARGE SCALE GENOMIC DNA]</scope>
</reference>
<dbReference type="InterPro" id="IPR050111">
    <property type="entry name" value="C-type_lectin/snaclec_domain"/>
</dbReference>
<evidence type="ECO:0000256" key="2">
    <source>
        <dbReference type="ARBA" id="ARBA00023157"/>
    </source>
</evidence>
<dbReference type="AlphaFoldDB" id="A0A668AFL7"/>
<dbReference type="CDD" id="cd03590">
    <property type="entry name" value="CLECT_DC-SIGN_like"/>
    <property type="match status" value="1"/>
</dbReference>
<name>A0A668AFL7_9TELE</name>
<dbReference type="InterPro" id="IPR016187">
    <property type="entry name" value="CTDL_fold"/>
</dbReference>
<keyword evidence="3" id="KW-1133">Transmembrane helix</keyword>
<dbReference type="GO" id="GO:0030246">
    <property type="term" value="F:carbohydrate binding"/>
    <property type="evidence" value="ECO:0007669"/>
    <property type="project" value="UniProtKB-KW"/>
</dbReference>
<dbReference type="InterPro" id="IPR001304">
    <property type="entry name" value="C-type_lectin-like"/>
</dbReference>
<dbReference type="PANTHER" id="PTHR22803">
    <property type="entry name" value="MANNOSE, PHOSPHOLIPASE, LECTIN RECEPTOR RELATED"/>
    <property type="match status" value="1"/>
</dbReference>
<evidence type="ECO:0000313" key="5">
    <source>
        <dbReference type="Ensembl" id="ENSMMDP00005043751.1"/>
    </source>
</evidence>
<organism evidence="5 6">
    <name type="scientific">Myripristis murdjan</name>
    <name type="common">pinecone soldierfish</name>
    <dbReference type="NCBI Taxonomy" id="586833"/>
    <lineage>
        <taxon>Eukaryota</taxon>
        <taxon>Metazoa</taxon>
        <taxon>Chordata</taxon>
        <taxon>Craniata</taxon>
        <taxon>Vertebrata</taxon>
        <taxon>Euteleostomi</taxon>
        <taxon>Actinopterygii</taxon>
        <taxon>Neopterygii</taxon>
        <taxon>Teleostei</taxon>
        <taxon>Neoteleostei</taxon>
        <taxon>Acanthomorphata</taxon>
        <taxon>Holocentriformes</taxon>
        <taxon>Holocentridae</taxon>
        <taxon>Myripristis</taxon>
    </lineage>
</organism>
<keyword evidence="1" id="KW-0430">Lectin</keyword>
<dbReference type="Ensembl" id="ENSMMDT00005044630.1">
    <property type="protein sequence ID" value="ENSMMDP00005043751.1"/>
    <property type="gene ID" value="ENSMMDG00005020113.1"/>
</dbReference>
<sequence length="209" mass="23544">MTRVPLRSAEDNVLLGTMIALQTCVCVCVCVCVTGGRLYRLLGVSFGLLCILQAVLNVSLRLTLCESNTHTHTHTHLRCNQHALQGWLYFNNSLYYFSSARKTWNDSRQDCQSRGADLVIINSREEQEFTGQLKKLTWIGLTDSETEGIWKWVDGTPLTTSYWGPGEPNSDGGKNEDCGEIKFHDRKNSWNDESCGSSNFWICEKPADP</sequence>
<dbReference type="SMART" id="SM00034">
    <property type="entry name" value="CLECT"/>
    <property type="match status" value="1"/>
</dbReference>
<dbReference type="InterPro" id="IPR033989">
    <property type="entry name" value="CD209-like_CTLD"/>
</dbReference>
<keyword evidence="3" id="KW-0472">Membrane</keyword>
<dbReference type="Pfam" id="PF00059">
    <property type="entry name" value="Lectin_C"/>
    <property type="match status" value="1"/>
</dbReference>
<evidence type="ECO:0000256" key="1">
    <source>
        <dbReference type="ARBA" id="ARBA00022734"/>
    </source>
</evidence>
<feature type="transmembrane region" description="Helical" evidence="3">
    <location>
        <begin position="12"/>
        <end position="34"/>
    </location>
</feature>
<feature type="domain" description="C-type lectin" evidence="4">
    <location>
        <begin position="90"/>
        <end position="204"/>
    </location>
</feature>
<accession>A0A668AFL7</accession>
<evidence type="ECO:0000259" key="4">
    <source>
        <dbReference type="PROSITE" id="PS50041"/>
    </source>
</evidence>
<dbReference type="PROSITE" id="PS00615">
    <property type="entry name" value="C_TYPE_LECTIN_1"/>
    <property type="match status" value="1"/>
</dbReference>
<dbReference type="InterPro" id="IPR018378">
    <property type="entry name" value="C-type_lectin_CS"/>
</dbReference>
<dbReference type="GeneTree" id="ENSGT01020000230338"/>